<name>A0A2P5BCI5_PARAD</name>
<evidence type="ECO:0000256" key="6">
    <source>
        <dbReference type="SAM" id="MobiDB-lite"/>
    </source>
</evidence>
<dbReference type="OrthoDB" id="1915967at2759"/>
<dbReference type="PANTHER" id="PTHR34269:SF11">
    <property type="entry name" value="B3 DOMAIN PROTEIN"/>
    <property type="match status" value="1"/>
</dbReference>
<comment type="subcellular location">
    <subcellularLocation>
        <location evidence="1">Nucleus</location>
    </subcellularLocation>
</comment>
<evidence type="ECO:0000256" key="2">
    <source>
        <dbReference type="ARBA" id="ARBA00023015"/>
    </source>
</evidence>
<sequence length="146" mass="16714">MSKRTRNDSNKQSNNAQMKEIQPRNDLSQWKIRKVLGEPDVALDRMFKFTRPEAEHVLCSIGNERVAKAKEGGDVRVKMVDLDTGTQHELSFRKVKCGNVFGFKLGWLTHFVVRRRLKVGDEIGMNVDPNSSVFYFSVLSRASVEK</sequence>
<organism evidence="7 8">
    <name type="scientific">Parasponia andersonii</name>
    <name type="common">Sponia andersonii</name>
    <dbReference type="NCBI Taxonomy" id="3476"/>
    <lineage>
        <taxon>Eukaryota</taxon>
        <taxon>Viridiplantae</taxon>
        <taxon>Streptophyta</taxon>
        <taxon>Embryophyta</taxon>
        <taxon>Tracheophyta</taxon>
        <taxon>Spermatophyta</taxon>
        <taxon>Magnoliopsida</taxon>
        <taxon>eudicotyledons</taxon>
        <taxon>Gunneridae</taxon>
        <taxon>Pentapetalae</taxon>
        <taxon>rosids</taxon>
        <taxon>fabids</taxon>
        <taxon>Rosales</taxon>
        <taxon>Cannabaceae</taxon>
        <taxon>Parasponia</taxon>
    </lineage>
</organism>
<feature type="region of interest" description="Disordered" evidence="6">
    <location>
        <begin position="1"/>
        <end position="23"/>
    </location>
</feature>
<dbReference type="InterPro" id="IPR015300">
    <property type="entry name" value="DNA-bd_pseudobarrel_sf"/>
</dbReference>
<evidence type="ECO:0000313" key="8">
    <source>
        <dbReference type="Proteomes" id="UP000237105"/>
    </source>
</evidence>
<accession>A0A2P5BCI5</accession>
<dbReference type="PANTHER" id="PTHR34269">
    <property type="entry name" value="TRANSCRIPTION FACTOR B3-DOMAIN FAMILY-RELATED"/>
    <property type="match status" value="1"/>
</dbReference>
<reference evidence="8" key="1">
    <citation type="submission" date="2016-06" db="EMBL/GenBank/DDBJ databases">
        <title>Parallel loss of symbiosis genes in relatives of nitrogen-fixing non-legume Parasponia.</title>
        <authorList>
            <person name="Van Velzen R."/>
            <person name="Holmer R."/>
            <person name="Bu F."/>
            <person name="Rutten L."/>
            <person name="Van Zeijl A."/>
            <person name="Liu W."/>
            <person name="Santuari L."/>
            <person name="Cao Q."/>
            <person name="Sharma T."/>
            <person name="Shen D."/>
            <person name="Roswanjaya Y."/>
            <person name="Wardhani T."/>
            <person name="Kalhor M.S."/>
            <person name="Jansen J."/>
            <person name="Van den Hoogen J."/>
            <person name="Gungor B."/>
            <person name="Hartog M."/>
            <person name="Hontelez J."/>
            <person name="Verver J."/>
            <person name="Yang W.-C."/>
            <person name="Schijlen E."/>
            <person name="Repin R."/>
            <person name="Schilthuizen M."/>
            <person name="Schranz E."/>
            <person name="Heidstra R."/>
            <person name="Miyata K."/>
            <person name="Fedorova E."/>
            <person name="Kohlen W."/>
            <person name="Bisseling T."/>
            <person name="Smit S."/>
            <person name="Geurts R."/>
        </authorList>
    </citation>
    <scope>NUCLEOTIDE SEQUENCE [LARGE SCALE GENOMIC DNA]</scope>
    <source>
        <strain evidence="8">cv. WU1-14</strain>
    </source>
</reference>
<dbReference type="Gene3D" id="2.40.330.10">
    <property type="entry name" value="DNA-binding pseudobarrel domain"/>
    <property type="match status" value="1"/>
</dbReference>
<evidence type="ECO:0000256" key="3">
    <source>
        <dbReference type="ARBA" id="ARBA00023125"/>
    </source>
</evidence>
<dbReference type="SUPFAM" id="SSF101936">
    <property type="entry name" value="DNA-binding pseudobarrel domain"/>
    <property type="match status" value="1"/>
</dbReference>
<comment type="caution">
    <text evidence="7">The sequence shown here is derived from an EMBL/GenBank/DDBJ whole genome shotgun (WGS) entry which is preliminary data.</text>
</comment>
<keyword evidence="2" id="KW-0805">Transcription regulation</keyword>
<dbReference type="EMBL" id="JXTB01000310">
    <property type="protein sequence ID" value="PON46505.1"/>
    <property type="molecule type" value="Genomic_DNA"/>
</dbReference>
<dbReference type="AlphaFoldDB" id="A0A2P5BCI5"/>
<evidence type="ECO:0000256" key="4">
    <source>
        <dbReference type="ARBA" id="ARBA00023163"/>
    </source>
</evidence>
<dbReference type="GO" id="GO:0005634">
    <property type="term" value="C:nucleus"/>
    <property type="evidence" value="ECO:0007669"/>
    <property type="project" value="UniProtKB-SubCell"/>
</dbReference>
<protein>
    <submittedName>
        <fullName evidence="7">DNA-binding pseudobarrel domain containing protein</fullName>
    </submittedName>
</protein>
<proteinExistence type="predicted"/>
<keyword evidence="8" id="KW-1185">Reference proteome</keyword>
<evidence type="ECO:0000256" key="1">
    <source>
        <dbReference type="ARBA" id="ARBA00004123"/>
    </source>
</evidence>
<evidence type="ECO:0000313" key="7">
    <source>
        <dbReference type="EMBL" id="PON46505.1"/>
    </source>
</evidence>
<gene>
    <name evidence="7" type="ORF">PanWU01x14_251510</name>
</gene>
<keyword evidence="5" id="KW-0539">Nucleus</keyword>
<evidence type="ECO:0000256" key="5">
    <source>
        <dbReference type="ARBA" id="ARBA00023242"/>
    </source>
</evidence>
<keyword evidence="4" id="KW-0804">Transcription</keyword>
<dbReference type="GO" id="GO:0003677">
    <property type="term" value="F:DNA binding"/>
    <property type="evidence" value="ECO:0007669"/>
    <property type="project" value="UniProtKB-KW"/>
</dbReference>
<dbReference type="Proteomes" id="UP000237105">
    <property type="component" value="Unassembled WGS sequence"/>
</dbReference>
<keyword evidence="3 7" id="KW-0238">DNA-binding</keyword>
<dbReference type="InterPro" id="IPR051442">
    <property type="entry name" value="B3_domain"/>
</dbReference>